<evidence type="ECO:0000313" key="3">
    <source>
        <dbReference type="Proteomes" id="UP000438448"/>
    </source>
</evidence>
<dbReference type="OrthoDB" id="4554523at2"/>
<feature type="transmembrane region" description="Helical" evidence="1">
    <location>
        <begin position="6"/>
        <end position="27"/>
    </location>
</feature>
<dbReference type="Proteomes" id="UP000438448">
    <property type="component" value="Unassembled WGS sequence"/>
</dbReference>
<dbReference type="AlphaFoldDB" id="A0A7K0DBU5"/>
<keyword evidence="3" id="KW-1185">Reference proteome</keyword>
<dbReference type="EMBL" id="WEGK01000016">
    <property type="protein sequence ID" value="MQY23001.1"/>
    <property type="molecule type" value="Genomic_DNA"/>
</dbReference>
<protein>
    <submittedName>
        <fullName evidence="2">Uncharacterized protein</fullName>
    </submittedName>
</protein>
<organism evidence="2 3">
    <name type="scientific">Nocardia macrotermitis</name>
    <dbReference type="NCBI Taxonomy" id="2585198"/>
    <lineage>
        <taxon>Bacteria</taxon>
        <taxon>Bacillati</taxon>
        <taxon>Actinomycetota</taxon>
        <taxon>Actinomycetes</taxon>
        <taxon>Mycobacteriales</taxon>
        <taxon>Nocardiaceae</taxon>
        <taxon>Nocardia</taxon>
    </lineage>
</organism>
<keyword evidence="1" id="KW-0472">Membrane</keyword>
<gene>
    <name evidence="2" type="ORF">NRB20_61260</name>
</gene>
<proteinExistence type="predicted"/>
<evidence type="ECO:0000256" key="1">
    <source>
        <dbReference type="SAM" id="Phobius"/>
    </source>
</evidence>
<keyword evidence="1" id="KW-1133">Transmembrane helix</keyword>
<reference evidence="2 3" key="1">
    <citation type="submission" date="2019-10" db="EMBL/GenBank/DDBJ databases">
        <title>Nocardia macrotermitis sp. nov. and Nocardia aurantia sp. nov., isolated from the gut of fungus growing-termite Macrotermes natalensis.</title>
        <authorList>
            <person name="Benndorf R."/>
            <person name="Schwitalla J."/>
            <person name="Martin K."/>
            <person name="De Beer W."/>
            <person name="Kaster A.-K."/>
            <person name="Vollmers J."/>
            <person name="Poulsen M."/>
            <person name="Beemelmanns C."/>
        </authorList>
    </citation>
    <scope>NUCLEOTIDE SEQUENCE [LARGE SCALE GENOMIC DNA]</scope>
    <source>
        <strain evidence="2 3">RB20</strain>
    </source>
</reference>
<evidence type="ECO:0000313" key="2">
    <source>
        <dbReference type="EMBL" id="MQY23001.1"/>
    </source>
</evidence>
<name>A0A7K0DBU5_9NOCA</name>
<sequence>MSTEATGWVIAGALTLFVLTMMTVLWFQGGLIARDERPLPSVVVGPQRPLGRCAAPTTRLSIGQAHREMQLHRDHLAADCPRKAAAFRVLVEERRVTPDSGRTT</sequence>
<dbReference type="RefSeq" id="WP_153414797.1">
    <property type="nucleotide sequence ID" value="NZ_WEGK01000016.1"/>
</dbReference>
<accession>A0A7K0DBU5</accession>
<keyword evidence="1" id="KW-0812">Transmembrane</keyword>
<comment type="caution">
    <text evidence="2">The sequence shown here is derived from an EMBL/GenBank/DDBJ whole genome shotgun (WGS) entry which is preliminary data.</text>
</comment>